<keyword evidence="2" id="KW-1185">Reference proteome</keyword>
<name>A0AAV6JLE1_9ERIC</name>
<organism evidence="1 2">
    <name type="scientific">Rhododendron griersonianum</name>
    <dbReference type="NCBI Taxonomy" id="479676"/>
    <lineage>
        <taxon>Eukaryota</taxon>
        <taxon>Viridiplantae</taxon>
        <taxon>Streptophyta</taxon>
        <taxon>Embryophyta</taxon>
        <taxon>Tracheophyta</taxon>
        <taxon>Spermatophyta</taxon>
        <taxon>Magnoliopsida</taxon>
        <taxon>eudicotyledons</taxon>
        <taxon>Gunneridae</taxon>
        <taxon>Pentapetalae</taxon>
        <taxon>asterids</taxon>
        <taxon>Ericales</taxon>
        <taxon>Ericaceae</taxon>
        <taxon>Ericoideae</taxon>
        <taxon>Rhodoreae</taxon>
        <taxon>Rhododendron</taxon>
    </lineage>
</organism>
<evidence type="ECO:0000313" key="2">
    <source>
        <dbReference type="Proteomes" id="UP000823749"/>
    </source>
</evidence>
<dbReference type="Proteomes" id="UP000823749">
    <property type="component" value="Chromosome 7"/>
</dbReference>
<reference evidence="1" key="1">
    <citation type="submission" date="2020-08" db="EMBL/GenBank/DDBJ databases">
        <title>Plant Genome Project.</title>
        <authorList>
            <person name="Zhang R.-G."/>
        </authorList>
    </citation>
    <scope>NUCLEOTIDE SEQUENCE</scope>
    <source>
        <strain evidence="1">WSP0</strain>
        <tissue evidence="1">Leaf</tissue>
    </source>
</reference>
<proteinExistence type="predicted"/>
<dbReference type="AlphaFoldDB" id="A0AAV6JLE1"/>
<comment type="caution">
    <text evidence="1">The sequence shown here is derived from an EMBL/GenBank/DDBJ whole genome shotgun (WGS) entry which is preliminary data.</text>
</comment>
<gene>
    <name evidence="1" type="ORF">RHGRI_021760</name>
</gene>
<dbReference type="EMBL" id="JACTNZ010000007">
    <property type="protein sequence ID" value="KAG5542026.1"/>
    <property type="molecule type" value="Genomic_DNA"/>
</dbReference>
<sequence length="69" mass="7467">MGLKPQRLRLVEGGFFRDEVVAQDGGSHAENLDRCRQGCGDSQNWTSEASARSEDLRVPGCPCAMGNAE</sequence>
<protein>
    <submittedName>
        <fullName evidence="1">Uncharacterized protein</fullName>
    </submittedName>
</protein>
<evidence type="ECO:0000313" key="1">
    <source>
        <dbReference type="EMBL" id="KAG5542026.1"/>
    </source>
</evidence>
<accession>A0AAV6JLE1</accession>